<dbReference type="InterPro" id="IPR014199">
    <property type="entry name" value="Spore_YtxC"/>
</dbReference>
<dbReference type="NCBIfam" id="TIGR02834">
    <property type="entry name" value="spo_ytxC"/>
    <property type="match status" value="1"/>
</dbReference>
<dbReference type="Pfam" id="PF08812">
    <property type="entry name" value="YtxC"/>
    <property type="match status" value="1"/>
</dbReference>
<dbReference type="RefSeq" id="WP_413779497.1">
    <property type="nucleotide sequence ID" value="NZ_JAUOZS010000001.1"/>
</dbReference>
<protein>
    <submittedName>
        <fullName evidence="1">Sporulation protein YtxC</fullName>
    </submittedName>
</protein>
<dbReference type="Proteomes" id="UP001254848">
    <property type="component" value="Unassembled WGS sequence"/>
</dbReference>
<organism evidence="1 2">
    <name type="scientific">Anaeroselena agilis</name>
    <dbReference type="NCBI Taxonomy" id="3063788"/>
    <lineage>
        <taxon>Bacteria</taxon>
        <taxon>Bacillati</taxon>
        <taxon>Bacillota</taxon>
        <taxon>Negativicutes</taxon>
        <taxon>Acetonemataceae</taxon>
        <taxon>Anaeroselena</taxon>
    </lineage>
</organism>
<keyword evidence="2" id="KW-1185">Reference proteome</keyword>
<dbReference type="EMBL" id="JAUOZS010000001">
    <property type="protein sequence ID" value="MDT8900966.1"/>
    <property type="molecule type" value="Genomic_DNA"/>
</dbReference>
<evidence type="ECO:0000313" key="2">
    <source>
        <dbReference type="Proteomes" id="UP001254848"/>
    </source>
</evidence>
<proteinExistence type="predicted"/>
<gene>
    <name evidence="1" type="primary">ytxC</name>
    <name evidence="1" type="ORF">Q4T40_06940</name>
</gene>
<sequence length="300" mass="34672">MKILSLGLSGSPDEIRTRLQQDCRTLARDGFRVAVDESSKGNYTFLGCNIAEGELSFRNYEHVKNSLKTFVAQMLAEYIVSHEEKTLIRRIINHNYCYFGDQERAAIYDNALKLLEEPGGDFGYTDRRNRILAKIKEYFDIHHELVLDGFLSFRLKDYRDRLTEVVDKAVDEYMLDMEYKEFIRVLRYFVDVQEAQVDEVHIFFGDGDTFKIRDARGRNIHNQCVEPLIMRNEEINYEDLLISALITIAPQNVMLHFSSELGKNHAAVETIQNVFAGRVGICRGCSLCLNDVGFPESERN</sequence>
<accession>A0ABU3NYN9</accession>
<evidence type="ECO:0000313" key="1">
    <source>
        <dbReference type="EMBL" id="MDT8900966.1"/>
    </source>
</evidence>
<name>A0ABU3NYN9_9FIRM</name>
<reference evidence="1 2" key="1">
    <citation type="submission" date="2023-07" db="EMBL/GenBank/DDBJ databases">
        <title>The novel representative of Negativicutes class, Anaeroselena agilis gen. nov. sp. nov.</title>
        <authorList>
            <person name="Prokofeva M.I."/>
            <person name="Elcheninov A.G."/>
            <person name="Klyukina A."/>
            <person name="Kublanov I.V."/>
            <person name="Frolov E.N."/>
            <person name="Podosokorskaya O.A."/>
        </authorList>
    </citation>
    <scope>NUCLEOTIDE SEQUENCE [LARGE SCALE GENOMIC DNA]</scope>
    <source>
        <strain evidence="1 2">4137-cl</strain>
    </source>
</reference>
<comment type="caution">
    <text evidence="1">The sequence shown here is derived from an EMBL/GenBank/DDBJ whole genome shotgun (WGS) entry which is preliminary data.</text>
</comment>